<feature type="domain" description="DUF7745" evidence="1">
    <location>
        <begin position="111"/>
        <end position="194"/>
    </location>
</feature>
<accession>A0A371ET27</accession>
<evidence type="ECO:0000313" key="2">
    <source>
        <dbReference type="EMBL" id="RDX69192.1"/>
    </source>
</evidence>
<comment type="caution">
    <text evidence="2">The sequence shown here is derived from an EMBL/GenBank/DDBJ whole genome shotgun (WGS) entry which is preliminary data.</text>
</comment>
<dbReference type="PANTHER" id="PTHR48154">
    <property type="entry name" value="PROTEIN, PUTATIVE-RELATED"/>
    <property type="match status" value="1"/>
</dbReference>
<name>A0A371ET27_MUCPR</name>
<dbReference type="Pfam" id="PF24924">
    <property type="entry name" value="DUF7745"/>
    <property type="match status" value="2"/>
</dbReference>
<dbReference type="AlphaFoldDB" id="A0A371ET27"/>
<dbReference type="EMBL" id="QJKJ01012219">
    <property type="protein sequence ID" value="RDX69192.1"/>
    <property type="molecule type" value="Genomic_DNA"/>
</dbReference>
<proteinExistence type="predicted"/>
<protein>
    <recommendedName>
        <fullName evidence="1">DUF7745 domain-containing protein</fullName>
    </recommendedName>
</protein>
<feature type="non-terminal residue" evidence="2">
    <location>
        <position position="1"/>
    </location>
</feature>
<dbReference type="InterPro" id="IPR056647">
    <property type="entry name" value="DUF7745"/>
</dbReference>
<gene>
    <name evidence="2" type="ORF">CR513_51716</name>
</gene>
<evidence type="ECO:0000259" key="1">
    <source>
        <dbReference type="Pfam" id="PF24924"/>
    </source>
</evidence>
<sequence length="195" mass="22835">MDIELDGKSRSTLLVKGSKRRNFENKFEKVLDLIQVEVQPWALSALVQFYDPSIRSFTFQDFQLDPTLEEYERRRLRRNKVEGMPRASIEERLKHLARLEEWEAFVDCPKWNKREEVIWHYGMFPNVPLMGTRGCINYNPTIVLRQSGYPIVSPPKKELMTPLLINGLGLANVEILRSVRQAWERVGRKGFELGS</sequence>
<reference evidence="2" key="1">
    <citation type="submission" date="2018-05" db="EMBL/GenBank/DDBJ databases">
        <title>Draft genome of Mucuna pruriens seed.</title>
        <authorList>
            <person name="Nnadi N.E."/>
            <person name="Vos R."/>
            <person name="Hasami M.H."/>
            <person name="Devisetty U.K."/>
            <person name="Aguiy J.C."/>
        </authorList>
    </citation>
    <scope>NUCLEOTIDE SEQUENCE [LARGE SCALE GENOMIC DNA]</scope>
    <source>
        <strain evidence="2">JCA_2017</strain>
    </source>
</reference>
<keyword evidence="3" id="KW-1185">Reference proteome</keyword>
<feature type="domain" description="DUF7745" evidence="1">
    <location>
        <begin position="15"/>
        <end position="73"/>
    </location>
</feature>
<dbReference type="PANTHER" id="PTHR48154:SF1">
    <property type="entry name" value="PROTEIN, PUTATIVE-RELATED"/>
    <property type="match status" value="1"/>
</dbReference>
<evidence type="ECO:0000313" key="3">
    <source>
        <dbReference type="Proteomes" id="UP000257109"/>
    </source>
</evidence>
<organism evidence="2 3">
    <name type="scientific">Mucuna pruriens</name>
    <name type="common">Velvet bean</name>
    <name type="synonym">Dolichos pruriens</name>
    <dbReference type="NCBI Taxonomy" id="157652"/>
    <lineage>
        <taxon>Eukaryota</taxon>
        <taxon>Viridiplantae</taxon>
        <taxon>Streptophyta</taxon>
        <taxon>Embryophyta</taxon>
        <taxon>Tracheophyta</taxon>
        <taxon>Spermatophyta</taxon>
        <taxon>Magnoliopsida</taxon>
        <taxon>eudicotyledons</taxon>
        <taxon>Gunneridae</taxon>
        <taxon>Pentapetalae</taxon>
        <taxon>rosids</taxon>
        <taxon>fabids</taxon>
        <taxon>Fabales</taxon>
        <taxon>Fabaceae</taxon>
        <taxon>Papilionoideae</taxon>
        <taxon>50 kb inversion clade</taxon>
        <taxon>NPAAA clade</taxon>
        <taxon>indigoferoid/millettioid clade</taxon>
        <taxon>Phaseoleae</taxon>
        <taxon>Mucuna</taxon>
    </lineage>
</organism>
<dbReference type="Proteomes" id="UP000257109">
    <property type="component" value="Unassembled WGS sequence"/>
</dbReference>